<evidence type="ECO:0000313" key="3">
    <source>
        <dbReference type="Proteomes" id="UP000315636"/>
    </source>
</evidence>
<gene>
    <name evidence="2" type="ORF">SAMN06264849_110114</name>
</gene>
<reference evidence="2 3" key="1">
    <citation type="submission" date="2017-05" db="EMBL/GenBank/DDBJ databases">
        <authorList>
            <person name="Varghese N."/>
            <person name="Submissions S."/>
        </authorList>
    </citation>
    <scope>NUCLEOTIDE SEQUENCE [LARGE SCALE GENOMIC DNA]</scope>
    <source>
        <strain evidence="2 3">DSM 45474</strain>
    </source>
</reference>
<dbReference type="OrthoDB" id="2055915at2"/>
<name>A0A521ESU2_9BACL</name>
<evidence type="ECO:0000256" key="1">
    <source>
        <dbReference type="SAM" id="Phobius"/>
    </source>
</evidence>
<sequence>MNASAWIMLIVGSGIIYGGLGYFIWVAARSKRHPHSLEKQTKE</sequence>
<keyword evidence="3" id="KW-1185">Reference proteome</keyword>
<accession>A0A521ESU2</accession>
<dbReference type="RefSeq" id="WP_142506387.1">
    <property type="nucleotide sequence ID" value="NZ_FXTI01000010.1"/>
</dbReference>
<keyword evidence="1" id="KW-0812">Transmembrane</keyword>
<keyword evidence="1" id="KW-0472">Membrane</keyword>
<evidence type="ECO:0008006" key="4">
    <source>
        <dbReference type="Google" id="ProtNLM"/>
    </source>
</evidence>
<dbReference type="NCBIfam" id="NF033493">
    <property type="entry name" value="MetS_like_NSS"/>
    <property type="match status" value="1"/>
</dbReference>
<proteinExistence type="predicted"/>
<dbReference type="Proteomes" id="UP000315636">
    <property type="component" value="Unassembled WGS sequence"/>
</dbReference>
<dbReference type="EMBL" id="FXTI01000010">
    <property type="protein sequence ID" value="SMO87013.1"/>
    <property type="molecule type" value="Genomic_DNA"/>
</dbReference>
<protein>
    <recommendedName>
        <fullName evidence="4">MetS family NSS transporter small subunit</fullName>
    </recommendedName>
</protein>
<evidence type="ECO:0000313" key="2">
    <source>
        <dbReference type="EMBL" id="SMO87013.1"/>
    </source>
</evidence>
<keyword evidence="1" id="KW-1133">Transmembrane helix</keyword>
<organism evidence="2 3">
    <name type="scientific">Melghirimyces algeriensis</name>
    <dbReference type="NCBI Taxonomy" id="910412"/>
    <lineage>
        <taxon>Bacteria</taxon>
        <taxon>Bacillati</taxon>
        <taxon>Bacillota</taxon>
        <taxon>Bacilli</taxon>
        <taxon>Bacillales</taxon>
        <taxon>Thermoactinomycetaceae</taxon>
        <taxon>Melghirimyces</taxon>
    </lineage>
</organism>
<dbReference type="AlphaFoldDB" id="A0A521ESU2"/>
<feature type="transmembrane region" description="Helical" evidence="1">
    <location>
        <begin position="6"/>
        <end position="28"/>
    </location>
</feature>